<organism evidence="2 3">
    <name type="scientific">Bulleidia extructa W1219</name>
    <dbReference type="NCBI Taxonomy" id="679192"/>
    <lineage>
        <taxon>Bacteria</taxon>
        <taxon>Bacillati</taxon>
        <taxon>Bacillota</taxon>
        <taxon>Erysipelotrichia</taxon>
        <taxon>Erysipelotrichales</taxon>
        <taxon>Erysipelotrichaceae</taxon>
        <taxon>Bulleidia</taxon>
    </lineage>
</organism>
<proteinExistence type="predicted"/>
<dbReference type="EMBL" id="ADFR01000009">
    <property type="protein sequence ID" value="EFC05613.1"/>
    <property type="molecule type" value="Genomic_DNA"/>
</dbReference>
<evidence type="ECO:0008006" key="4">
    <source>
        <dbReference type="Google" id="ProtNLM"/>
    </source>
</evidence>
<sequence>MTQYNNNYQQPYAQGSYGQQNTQQMGGELTDGMTVSASDLGDYDKGYVLLPEGQYPFTVVNLEESRYQPSATSKIGACKQITLTLRVKDPADDGDVDLKHNLYMFNNQGCLGMIASFYDAIGMHKKGEPITFDWRQDVIIGKTGILEISHKKSRDGNAFYNNIKKLLPFSGQVQQQPTISNPIPNAGNWSNGRF</sequence>
<dbReference type="OrthoDB" id="1645191at2"/>
<dbReference type="Proteomes" id="UP000005017">
    <property type="component" value="Unassembled WGS sequence"/>
</dbReference>
<dbReference type="RefSeq" id="WP_006627314.1">
    <property type="nucleotide sequence ID" value="NZ_ADFR01000009.1"/>
</dbReference>
<feature type="compositionally biased region" description="Low complexity" evidence="1">
    <location>
        <begin position="1"/>
        <end position="12"/>
    </location>
</feature>
<name>D2MPK1_9FIRM</name>
<evidence type="ECO:0000313" key="2">
    <source>
        <dbReference type="EMBL" id="EFC05613.1"/>
    </source>
</evidence>
<dbReference type="eggNOG" id="ENOG5032U9C">
    <property type="taxonomic scope" value="Bacteria"/>
</dbReference>
<dbReference type="AlphaFoldDB" id="D2MPK1"/>
<protein>
    <recommendedName>
        <fullName evidence="4">DUF669 domain-containing protein</fullName>
    </recommendedName>
</protein>
<gene>
    <name evidence="2" type="ORF">HMPREF9013_1317</name>
</gene>
<comment type="caution">
    <text evidence="2">The sequence shown here is derived from an EMBL/GenBank/DDBJ whole genome shotgun (WGS) entry which is preliminary data.</text>
</comment>
<feature type="region of interest" description="Disordered" evidence="1">
    <location>
        <begin position="1"/>
        <end position="29"/>
    </location>
</feature>
<evidence type="ECO:0000313" key="3">
    <source>
        <dbReference type="Proteomes" id="UP000005017"/>
    </source>
</evidence>
<dbReference type="STRING" id="679192.HMPREF9013_1317"/>
<reference evidence="3" key="1">
    <citation type="submission" date="2009-12" db="EMBL/GenBank/DDBJ databases">
        <title>Sequence of Clostridiales genomosp. BVAB3 str. UPII9-5.</title>
        <authorList>
            <person name="Madupu R."/>
            <person name="Durkin A.S."/>
            <person name="Torralba M."/>
            <person name="Methe B."/>
            <person name="Sutton G.G."/>
            <person name="Strausberg R.L."/>
            <person name="Nelson K.E."/>
        </authorList>
    </citation>
    <scope>NUCLEOTIDE SEQUENCE [LARGE SCALE GENOMIC DNA]</scope>
    <source>
        <strain evidence="3">W1219</strain>
    </source>
</reference>
<feature type="compositionally biased region" description="Polar residues" evidence="1">
    <location>
        <begin position="16"/>
        <end position="25"/>
    </location>
</feature>
<accession>D2MPK1</accession>
<keyword evidence="3" id="KW-1185">Reference proteome</keyword>
<evidence type="ECO:0000256" key="1">
    <source>
        <dbReference type="SAM" id="MobiDB-lite"/>
    </source>
</evidence>